<sequence>MQADQTVLSLRPVRIGNRGSLLIAPRFGSSGPGAGAGGGLSSDLPLLRPHGAVPASSFKVGDEDHEHVQYTRDQLLQLRQVVDAAKDILKIKEEIAVEVFGEDQSWGRGGANRITRLAPPITINKKVGHGPIVRFEVEADTIVQCPSTVLSSPASGASGTTPLEAPTELANEGQSSVPPMLEGEQDFKAPLSTPGRDNPVNESLVLVPQPSLVAEQRRHLRIMLGGVFQVLSNNQFELLQSCKFVVDHALGIGWSALDISPLAADFAELFTFLEDWRDSRIQNPIAIFQKEVLDRMALMKQELEDRWREIDEPAAVQSEISATMQALCGRIEKTKLVLQDMEREYAQHEVILNETATRLVVIQGWITWSERRLKDFETTLDGILGAGWEDADKAEAAQIYANHKKEMMETRMLTFSERLSDFFRD</sequence>
<organism evidence="1 2">
    <name type="scientific">Persea americana</name>
    <name type="common">Avocado</name>
    <dbReference type="NCBI Taxonomy" id="3435"/>
    <lineage>
        <taxon>Eukaryota</taxon>
        <taxon>Viridiplantae</taxon>
        <taxon>Streptophyta</taxon>
        <taxon>Embryophyta</taxon>
        <taxon>Tracheophyta</taxon>
        <taxon>Spermatophyta</taxon>
        <taxon>Magnoliopsida</taxon>
        <taxon>Magnoliidae</taxon>
        <taxon>Laurales</taxon>
        <taxon>Lauraceae</taxon>
        <taxon>Persea</taxon>
    </lineage>
</organism>
<reference evidence="1 2" key="1">
    <citation type="journal article" date="2022" name="Hortic Res">
        <title>A haplotype resolved chromosomal level avocado genome allows analysis of novel avocado genes.</title>
        <authorList>
            <person name="Nath O."/>
            <person name="Fletcher S.J."/>
            <person name="Hayward A."/>
            <person name="Shaw L.M."/>
            <person name="Masouleh A.K."/>
            <person name="Furtado A."/>
            <person name="Henry R.J."/>
            <person name="Mitter N."/>
        </authorList>
    </citation>
    <scope>NUCLEOTIDE SEQUENCE [LARGE SCALE GENOMIC DNA]</scope>
    <source>
        <strain evidence="2">cv. Hass</strain>
    </source>
</reference>
<gene>
    <name evidence="1" type="ORF">MRB53_017881</name>
</gene>
<protein>
    <submittedName>
        <fullName evidence="1">Uncharacterized protein</fullName>
    </submittedName>
</protein>
<evidence type="ECO:0000313" key="1">
    <source>
        <dbReference type="EMBL" id="KAJ8641187.1"/>
    </source>
</evidence>
<keyword evidence="2" id="KW-1185">Reference proteome</keyword>
<dbReference type="Proteomes" id="UP001234297">
    <property type="component" value="Chromosome 5"/>
</dbReference>
<comment type="caution">
    <text evidence="1">The sequence shown here is derived from an EMBL/GenBank/DDBJ whole genome shotgun (WGS) entry which is preliminary data.</text>
</comment>
<dbReference type="EMBL" id="CM056813">
    <property type="protein sequence ID" value="KAJ8641187.1"/>
    <property type="molecule type" value="Genomic_DNA"/>
</dbReference>
<proteinExistence type="predicted"/>
<evidence type="ECO:0000313" key="2">
    <source>
        <dbReference type="Proteomes" id="UP001234297"/>
    </source>
</evidence>
<name>A0ACC2M5W7_PERAE</name>
<accession>A0ACC2M5W7</accession>